<dbReference type="FunFam" id="3.40.50.970:FF:000005">
    <property type="entry name" value="1-deoxy-D-xylulose-5-phosphate synthase"/>
    <property type="match status" value="1"/>
</dbReference>
<feature type="binding site" evidence="11">
    <location>
        <position position="174"/>
    </location>
    <ligand>
        <name>thiamine diphosphate</name>
        <dbReference type="ChEBI" id="CHEBI:58937"/>
    </ligand>
</feature>
<dbReference type="OrthoDB" id="9803371at2"/>
<evidence type="ECO:0000256" key="6">
    <source>
        <dbReference type="ARBA" id="ARBA00022842"/>
    </source>
</evidence>
<comment type="cofactor">
    <cofactor evidence="11">
        <name>thiamine diphosphate</name>
        <dbReference type="ChEBI" id="CHEBI:58937"/>
    </cofactor>
    <text evidence="11">Binds 1 thiamine pyrophosphate per subunit.</text>
</comment>
<dbReference type="InterPro" id="IPR029061">
    <property type="entry name" value="THDP-binding"/>
</dbReference>
<proteinExistence type="inferred from homology"/>
<evidence type="ECO:0000256" key="10">
    <source>
        <dbReference type="ARBA" id="ARBA00055605"/>
    </source>
</evidence>
<dbReference type="PANTHER" id="PTHR43322">
    <property type="entry name" value="1-D-DEOXYXYLULOSE 5-PHOSPHATE SYNTHASE-RELATED"/>
    <property type="match status" value="1"/>
</dbReference>
<evidence type="ECO:0000256" key="4">
    <source>
        <dbReference type="ARBA" id="ARBA00022679"/>
    </source>
</evidence>
<evidence type="ECO:0000256" key="2">
    <source>
        <dbReference type="ARBA" id="ARBA00011081"/>
    </source>
</evidence>
<name>A0A2V1JZN0_EUBRA</name>
<dbReference type="Gene3D" id="3.40.50.970">
    <property type="match status" value="2"/>
</dbReference>
<accession>A0A2V1JZN0</accession>
<reference evidence="13 14" key="1">
    <citation type="submission" date="2014-09" db="EMBL/GenBank/DDBJ databases">
        <title>Butyrate-producing bacteria isolated from human gut.</title>
        <authorList>
            <person name="Zhang Q."/>
            <person name="Zhao L."/>
        </authorList>
    </citation>
    <scope>NUCLEOTIDE SEQUENCE [LARGE SCALE GENOMIC DNA]</scope>
    <source>
        <strain evidence="13 14">21</strain>
    </source>
</reference>
<dbReference type="GO" id="GO:0016114">
    <property type="term" value="P:terpenoid biosynthetic process"/>
    <property type="evidence" value="ECO:0007669"/>
    <property type="project" value="UniProtKB-UniRule"/>
</dbReference>
<protein>
    <recommendedName>
        <fullName evidence="11">1-deoxy-D-xylulose-5-phosphate synthase</fullName>
        <ecNumber evidence="11">2.2.1.7</ecNumber>
    </recommendedName>
    <alternativeName>
        <fullName evidence="11">1-deoxyxylulose-5-phosphate synthase</fullName>
        <shortName evidence="11">DXP synthase</shortName>
        <shortName evidence="11">DXPS</shortName>
    </alternativeName>
</protein>
<gene>
    <name evidence="11" type="primary">dxs</name>
    <name evidence="13" type="ORF">LG34_00175</name>
</gene>
<dbReference type="FunFam" id="3.40.50.920:FF:000002">
    <property type="entry name" value="1-deoxy-D-xylulose-5-phosphate synthase"/>
    <property type="match status" value="1"/>
</dbReference>
<comment type="pathway">
    <text evidence="1 11">Metabolic intermediate biosynthesis; 1-deoxy-D-xylulose 5-phosphate biosynthesis; 1-deoxy-D-xylulose 5-phosphate from D-glyceraldehyde 3-phosphate and pyruvate: step 1/1.</text>
</comment>
<evidence type="ECO:0000256" key="3">
    <source>
        <dbReference type="ARBA" id="ARBA00011738"/>
    </source>
</evidence>
<feature type="binding site" evidence="11">
    <location>
        <begin position="114"/>
        <end position="116"/>
    </location>
    <ligand>
        <name>thiamine diphosphate</name>
        <dbReference type="ChEBI" id="CHEBI:58937"/>
    </ligand>
</feature>
<dbReference type="GO" id="GO:0019288">
    <property type="term" value="P:isopentenyl diphosphate biosynthetic process, methylerythritol 4-phosphate pathway"/>
    <property type="evidence" value="ECO:0007669"/>
    <property type="project" value="TreeGrafter"/>
</dbReference>
<dbReference type="Pfam" id="PF02780">
    <property type="entry name" value="Transketolase_C"/>
    <property type="match status" value="1"/>
</dbReference>
<dbReference type="GO" id="GO:0009228">
    <property type="term" value="P:thiamine biosynthetic process"/>
    <property type="evidence" value="ECO:0007669"/>
    <property type="project" value="UniProtKB-UniRule"/>
</dbReference>
<feature type="binding site" evidence="11">
    <location>
        <begin position="146"/>
        <end position="147"/>
    </location>
    <ligand>
        <name>thiamine diphosphate</name>
        <dbReference type="ChEBI" id="CHEBI:58937"/>
    </ligand>
</feature>
<feature type="binding site" evidence="11">
    <location>
        <position position="365"/>
    </location>
    <ligand>
        <name>thiamine diphosphate</name>
        <dbReference type="ChEBI" id="CHEBI:58937"/>
    </ligand>
</feature>
<keyword evidence="7 11" id="KW-0784">Thiamine biosynthesis</keyword>
<evidence type="ECO:0000313" key="13">
    <source>
        <dbReference type="EMBL" id="PWE88068.1"/>
    </source>
</evidence>
<dbReference type="GO" id="GO:0030976">
    <property type="term" value="F:thiamine pyrophosphate binding"/>
    <property type="evidence" value="ECO:0007669"/>
    <property type="project" value="UniProtKB-UniRule"/>
</dbReference>
<comment type="caution">
    <text evidence="13">The sequence shown here is derived from an EMBL/GenBank/DDBJ whole genome shotgun (WGS) entry which is preliminary data.</text>
</comment>
<dbReference type="SUPFAM" id="SSF52518">
    <property type="entry name" value="Thiamin diphosphate-binding fold (THDP-binding)"/>
    <property type="match status" value="2"/>
</dbReference>
<keyword evidence="8 11" id="KW-0786">Thiamine pyrophosphate</keyword>
<sequence length="621" mass="68300">MSVLDRINQPNDIKYLSETQLEELPGEIRQFLIEHLSKTGGHLASNLGAVELTMALHLVLNFPEDKLIWDVGHQSYTHKILTGRKNEFDHLRQLDGMSGFPKRSESDCDCFDTGHSSTSISAGLGFARARDLLGEDYNVVSVIGDGALTGGMAFEALNNAAELNTNLIIVLNDNKMSISENVGGLSQHLASLRTAEAYQEFKSGVHSSLERLPYGERVVRRIRKTKSSLKQLLIPGMIFENMGVTYLGPVDGHNLNDMVRILQEAKKVNGPVVVHVQTEKGLGYLPAEEHPAHFHGTGPFDIATGKALAKKEKATYTDVFSTVICKIAAKNDEVVAITAAMADGTGLKRFRSEYPARFFDVGIAEGHAVTFAAGLAAAGLHPVFAVYSSFLQRGFDQVVHDVCMQNLPVVFAIDRAGLVGADGETHQGVFDLSYMGMIPNMTVLAPKNKWELADMLRFAFRQNGPVAVRYPRGTAYDGLKEHRAPICYGKSEWLCEEMQIAIFAVGNMVEEAVKVHEILHERGYDCSLINVRFVKPLDQETLLKAAKEHLLIVTMEENVLRGGFGYAAAAFLSASNVNTKVLHFGIDDQFVQHGTVSQLHERIGLDAQSMAEKIIETYKTI</sequence>
<dbReference type="GO" id="GO:0005829">
    <property type="term" value="C:cytosol"/>
    <property type="evidence" value="ECO:0007669"/>
    <property type="project" value="TreeGrafter"/>
</dbReference>
<feature type="binding site" evidence="11">
    <location>
        <position position="174"/>
    </location>
    <ligand>
        <name>Mg(2+)</name>
        <dbReference type="ChEBI" id="CHEBI:18420"/>
    </ligand>
</feature>
<dbReference type="SMART" id="SM00861">
    <property type="entry name" value="Transket_pyr"/>
    <property type="match status" value="1"/>
</dbReference>
<dbReference type="GO" id="GO:0000287">
    <property type="term" value="F:magnesium ion binding"/>
    <property type="evidence" value="ECO:0007669"/>
    <property type="project" value="UniProtKB-UniRule"/>
</dbReference>
<evidence type="ECO:0000256" key="8">
    <source>
        <dbReference type="ARBA" id="ARBA00023052"/>
    </source>
</evidence>
<dbReference type="InterPro" id="IPR020826">
    <property type="entry name" value="Transketolase_BS"/>
</dbReference>
<dbReference type="InterPro" id="IPR049557">
    <property type="entry name" value="Transketolase_CS"/>
</dbReference>
<comment type="similarity">
    <text evidence="2 11">Belongs to the transketolase family. DXPS subfamily.</text>
</comment>
<feature type="binding site" evidence="11">
    <location>
        <position position="284"/>
    </location>
    <ligand>
        <name>thiamine diphosphate</name>
        <dbReference type="ChEBI" id="CHEBI:58937"/>
    </ligand>
</feature>
<evidence type="ECO:0000259" key="12">
    <source>
        <dbReference type="SMART" id="SM00861"/>
    </source>
</evidence>
<evidence type="ECO:0000256" key="7">
    <source>
        <dbReference type="ARBA" id="ARBA00022977"/>
    </source>
</evidence>
<evidence type="ECO:0000256" key="1">
    <source>
        <dbReference type="ARBA" id="ARBA00004980"/>
    </source>
</evidence>
<dbReference type="InterPro" id="IPR033248">
    <property type="entry name" value="Transketolase_C"/>
</dbReference>
<dbReference type="InterPro" id="IPR009014">
    <property type="entry name" value="Transketo_C/PFOR_II"/>
</dbReference>
<dbReference type="RefSeq" id="WP_109214298.1">
    <property type="nucleotide sequence ID" value="NZ_CABMEW010000003.1"/>
</dbReference>
<dbReference type="NCBIfam" id="NF003933">
    <property type="entry name" value="PRK05444.2-2"/>
    <property type="match status" value="1"/>
</dbReference>
<dbReference type="CDD" id="cd07033">
    <property type="entry name" value="TPP_PYR_DXS_TK_like"/>
    <property type="match status" value="1"/>
</dbReference>
<dbReference type="UniPathway" id="UPA00064">
    <property type="reaction ID" value="UER00091"/>
</dbReference>
<dbReference type="EMBL" id="JRFU01000003">
    <property type="protein sequence ID" value="PWE88068.1"/>
    <property type="molecule type" value="Genomic_DNA"/>
</dbReference>
<comment type="function">
    <text evidence="10 11">Catalyzes the acyloin condensation reaction between C atoms 2 and 3 of pyruvate and glyceraldehyde 3-phosphate to yield 1-deoxy-D-xylulose-5-phosphate (DXP).</text>
</comment>
<dbReference type="AlphaFoldDB" id="A0A2V1JZN0"/>
<dbReference type="PROSITE" id="PS00801">
    <property type="entry name" value="TRANSKETOLASE_1"/>
    <property type="match status" value="1"/>
</dbReference>
<dbReference type="Pfam" id="PF02779">
    <property type="entry name" value="Transket_pyr"/>
    <property type="match status" value="1"/>
</dbReference>
<keyword evidence="9 11" id="KW-0414">Isoprene biosynthesis</keyword>
<evidence type="ECO:0000256" key="9">
    <source>
        <dbReference type="ARBA" id="ARBA00023229"/>
    </source>
</evidence>
<comment type="catalytic activity">
    <reaction evidence="11">
        <text>D-glyceraldehyde 3-phosphate + pyruvate + H(+) = 1-deoxy-D-xylulose 5-phosphate + CO2</text>
        <dbReference type="Rhea" id="RHEA:12605"/>
        <dbReference type="ChEBI" id="CHEBI:15361"/>
        <dbReference type="ChEBI" id="CHEBI:15378"/>
        <dbReference type="ChEBI" id="CHEBI:16526"/>
        <dbReference type="ChEBI" id="CHEBI:57792"/>
        <dbReference type="ChEBI" id="CHEBI:59776"/>
        <dbReference type="EC" id="2.2.1.7"/>
    </reaction>
</comment>
<dbReference type="InterPro" id="IPR005475">
    <property type="entry name" value="Transketolase-like_Pyr-bd"/>
</dbReference>
<dbReference type="SUPFAM" id="SSF52922">
    <property type="entry name" value="TK C-terminal domain-like"/>
    <property type="match status" value="1"/>
</dbReference>
<feature type="binding site" evidence="11">
    <location>
        <position position="73"/>
    </location>
    <ligand>
        <name>thiamine diphosphate</name>
        <dbReference type="ChEBI" id="CHEBI:58937"/>
    </ligand>
</feature>
<keyword evidence="4 11" id="KW-0808">Transferase</keyword>
<keyword evidence="6 11" id="KW-0460">Magnesium</keyword>
<dbReference type="CDD" id="cd02007">
    <property type="entry name" value="TPP_DXS"/>
    <property type="match status" value="1"/>
</dbReference>
<dbReference type="NCBIfam" id="TIGR00204">
    <property type="entry name" value="dxs"/>
    <property type="match status" value="1"/>
</dbReference>
<comment type="cofactor">
    <cofactor evidence="11">
        <name>Mg(2+)</name>
        <dbReference type="ChEBI" id="CHEBI:18420"/>
    </cofactor>
    <text evidence="11">Binds 1 Mg(2+) ion per subunit.</text>
</comment>
<dbReference type="GO" id="GO:0008661">
    <property type="term" value="F:1-deoxy-D-xylulose-5-phosphate synthase activity"/>
    <property type="evidence" value="ECO:0007669"/>
    <property type="project" value="UniProtKB-UniRule"/>
</dbReference>
<evidence type="ECO:0000256" key="11">
    <source>
        <dbReference type="HAMAP-Rule" id="MF_00315"/>
    </source>
</evidence>
<dbReference type="PANTHER" id="PTHR43322:SF5">
    <property type="entry name" value="1-DEOXY-D-XYLULOSE-5-PHOSPHATE SYNTHASE, CHLOROPLASTIC"/>
    <property type="match status" value="1"/>
</dbReference>
<keyword evidence="14" id="KW-1185">Reference proteome</keyword>
<keyword evidence="5 11" id="KW-0479">Metal-binding</keyword>
<evidence type="ECO:0000313" key="14">
    <source>
        <dbReference type="Proteomes" id="UP000245288"/>
    </source>
</evidence>
<feature type="domain" description="Transketolase-like pyrimidine-binding" evidence="12">
    <location>
        <begin position="314"/>
        <end position="478"/>
    </location>
</feature>
<dbReference type="PROSITE" id="PS00802">
    <property type="entry name" value="TRANSKETOLASE_2"/>
    <property type="match status" value="1"/>
</dbReference>
<dbReference type="InterPro" id="IPR005477">
    <property type="entry name" value="Dxylulose-5-P_synthase"/>
</dbReference>
<organism evidence="13 14">
    <name type="scientific">Eubacterium ramulus</name>
    <dbReference type="NCBI Taxonomy" id="39490"/>
    <lineage>
        <taxon>Bacteria</taxon>
        <taxon>Bacillati</taxon>
        <taxon>Bacillota</taxon>
        <taxon>Clostridia</taxon>
        <taxon>Eubacteriales</taxon>
        <taxon>Eubacteriaceae</taxon>
        <taxon>Eubacterium</taxon>
    </lineage>
</organism>
<dbReference type="Pfam" id="PF13292">
    <property type="entry name" value="DXP_synthase_N"/>
    <property type="match status" value="1"/>
</dbReference>
<comment type="subunit">
    <text evidence="3 11">Homodimer.</text>
</comment>
<dbReference type="EC" id="2.2.1.7" evidence="11"/>
<feature type="binding site" evidence="11">
    <location>
        <position position="145"/>
    </location>
    <ligand>
        <name>Mg(2+)</name>
        <dbReference type="ChEBI" id="CHEBI:18420"/>
    </ligand>
</feature>
<evidence type="ECO:0000256" key="5">
    <source>
        <dbReference type="ARBA" id="ARBA00022723"/>
    </source>
</evidence>
<dbReference type="Gene3D" id="3.40.50.920">
    <property type="match status" value="1"/>
</dbReference>
<dbReference type="Proteomes" id="UP000245288">
    <property type="component" value="Unassembled WGS sequence"/>
</dbReference>
<dbReference type="HAMAP" id="MF_00315">
    <property type="entry name" value="DXP_synth"/>
    <property type="match status" value="1"/>
</dbReference>